<dbReference type="PANTHER" id="PTHR36453:SF1">
    <property type="entry name" value="RIGHT HANDED BETA HELIX DOMAIN-CONTAINING PROTEIN"/>
    <property type="match status" value="1"/>
</dbReference>
<gene>
    <name evidence="6" type="ORF">SH580_21365</name>
</gene>
<dbReference type="InterPro" id="IPR036034">
    <property type="entry name" value="PDZ_sf"/>
</dbReference>
<keyword evidence="1" id="KW-0479">Metal-binding</keyword>
<dbReference type="Gene3D" id="2.160.20.10">
    <property type="entry name" value="Single-stranded right-handed beta-helix, Pectin lyase-like"/>
    <property type="match status" value="2"/>
</dbReference>
<dbReference type="InterPro" id="IPR006626">
    <property type="entry name" value="PbH1"/>
</dbReference>
<dbReference type="SMART" id="SM00607">
    <property type="entry name" value="FTP"/>
    <property type="match status" value="1"/>
</dbReference>
<dbReference type="InterPro" id="IPR012334">
    <property type="entry name" value="Pectin_lyas_fold"/>
</dbReference>
<dbReference type="Pfam" id="PF13229">
    <property type="entry name" value="Beta_helix"/>
    <property type="match status" value="1"/>
</dbReference>
<dbReference type="EMBL" id="CP138858">
    <property type="protein sequence ID" value="WPJ95969.1"/>
    <property type="molecule type" value="Genomic_DNA"/>
</dbReference>
<dbReference type="InterPro" id="IPR059177">
    <property type="entry name" value="GH29D-like_dom"/>
</dbReference>
<name>A0ABZ0RIE2_9BACT</name>
<dbReference type="Pfam" id="PF13290">
    <property type="entry name" value="CHB_HEX_C_1"/>
    <property type="match status" value="1"/>
</dbReference>
<sequence>MLKEIKILSSLLLSLNILGAAEIYVTPSGNDLNQGTQASPLASLEGARELIASNGLAGKESVTVWVAEGEYHMAKPLLLGPGDSGTASAPIYYRAIAGAEVTLKGSQALNPDAWKSWKNGVYMQSLKGTALEGADINQLFMSDTRMIRARYPNWDFENPLRYGKGYLTVTGGSQEHLNWKKGDLDAKQSLWKKPQEAIVHAFQKNNWGNMQFRIGDIDWANRQINFGEGGLQMQRRSGLGLHGKTASQYYIENVFEELDTEFEWYLDSDTQMLYFKPPADVAISDVTVEAATISRLVEFVGAQHVHFEGFHLTQTRATFMDAYTDLARGDWAIHRGGAVYFLDSNNCSIKDFHIEEVGGNGIFVDGHNREIHISGCLIENTGDSGVAFVGNEKAYREYQTWVSRYPISDYTDFEVGPKTDDYPANCSVSNTITRDVGVYGKQTSGVIVSMAMDITISHCSVYRIPRAGITFNDGAWGGHIMEFCDIYDTILDTGEHGPFNGWGRERYWNGGKSQKELVRLDVLKTTILRNNRVGNYRAGVSAGNWTIDLDDGCSDYEIYNNLMLGSTLKLRDGYYRKVYNNIIVSAIPIGLHCWFEDNSEDIFKHNITVVAGGAEGSGRTSGSVIGPGLMPDDIGVWGTFDYNLWWNLNADDFSAGQHARSLEAWQEKQGAHSVFADPLFVDPANGNYQVKPESPALKLGFKNFPMDQFGHRMTRIMQGYREFTDTVEVVIRADARGGEVRYTLDGSHPTKTSTLYTDPLIIDRTTTIRAATFNEVGHEVGFPDEATVTKVEKLERQSWLASLLAGEYVGPDGKAGSASASSHGSKEIKETLPEITGRYVRIELPGDRQTLSLAEVQVFEEGTNVAIKGVATQINTRSGAGPERAIDGNTSGDYQLKTVTHTEQDIANPWWEVDLGRSVAIERIVIFNRSVIQNRLDGYTLKVLDTDRKEVFVKAGNKSADKMSYVGANAEPIPTMELVGMDLVTISDYPDYIDASGGQFFGAFVRQLEANSKAAKAGFRNGDTLIKVGEMDVRNLNDLDKALKAQPGVLTVKVFRGYEHVELELER</sequence>
<dbReference type="SMART" id="SM00228">
    <property type="entry name" value="PDZ"/>
    <property type="match status" value="1"/>
</dbReference>
<feature type="domain" description="PDZ" evidence="4">
    <location>
        <begin position="980"/>
        <end position="1058"/>
    </location>
</feature>
<evidence type="ECO:0000256" key="1">
    <source>
        <dbReference type="ARBA" id="ARBA00022723"/>
    </source>
</evidence>
<proteinExistence type="predicted"/>
<evidence type="ECO:0000259" key="4">
    <source>
        <dbReference type="SMART" id="SM00228"/>
    </source>
</evidence>
<reference evidence="6 7" key="1">
    <citation type="submission" date="2023-11" db="EMBL/GenBank/DDBJ databases">
        <title>Coraliomargarita sp. nov., isolated from marine algae.</title>
        <authorList>
            <person name="Lee J.K."/>
            <person name="Baek J.H."/>
            <person name="Kim J.M."/>
            <person name="Choi D.G."/>
            <person name="Jeon C.O."/>
        </authorList>
    </citation>
    <scope>NUCLEOTIDE SEQUENCE [LARGE SCALE GENOMIC DNA]</scope>
    <source>
        <strain evidence="6 7">J2-16</strain>
    </source>
</reference>
<dbReference type="RefSeq" id="WP_319832836.1">
    <property type="nucleotide sequence ID" value="NZ_CP138858.1"/>
</dbReference>
<dbReference type="SUPFAM" id="SSF51126">
    <property type="entry name" value="Pectin lyase-like"/>
    <property type="match status" value="1"/>
</dbReference>
<dbReference type="InterPro" id="IPR039448">
    <property type="entry name" value="Beta_helix"/>
</dbReference>
<dbReference type="Gene3D" id="2.60.120.260">
    <property type="entry name" value="Galactose-binding domain-like"/>
    <property type="match status" value="2"/>
</dbReference>
<dbReference type="Gene3D" id="2.30.42.10">
    <property type="match status" value="1"/>
</dbReference>
<feature type="domain" description="Fucolectin tachylectin-4 pentraxin-1" evidence="5">
    <location>
        <begin position="862"/>
        <end position="995"/>
    </location>
</feature>
<evidence type="ECO:0000256" key="3">
    <source>
        <dbReference type="ARBA" id="ARBA00023157"/>
    </source>
</evidence>
<organism evidence="6 7">
    <name type="scientific">Coraliomargarita algicola</name>
    <dbReference type="NCBI Taxonomy" id="3092156"/>
    <lineage>
        <taxon>Bacteria</taxon>
        <taxon>Pseudomonadati</taxon>
        <taxon>Verrucomicrobiota</taxon>
        <taxon>Opitutia</taxon>
        <taxon>Puniceicoccales</taxon>
        <taxon>Coraliomargaritaceae</taxon>
        <taxon>Coraliomargarita</taxon>
    </lineage>
</organism>
<keyword evidence="3" id="KW-1015">Disulfide bond</keyword>
<dbReference type="Pfam" id="PF17820">
    <property type="entry name" value="PDZ_6"/>
    <property type="match status" value="1"/>
</dbReference>
<dbReference type="InterPro" id="IPR001478">
    <property type="entry name" value="PDZ"/>
</dbReference>
<dbReference type="SUPFAM" id="SSF49785">
    <property type="entry name" value="Galactose-binding domain-like"/>
    <property type="match status" value="1"/>
</dbReference>
<accession>A0ABZ0RIE2</accession>
<dbReference type="InterPro" id="IPR006585">
    <property type="entry name" value="FTP1"/>
</dbReference>
<dbReference type="SMART" id="SM00710">
    <property type="entry name" value="PbH1"/>
    <property type="match status" value="5"/>
</dbReference>
<evidence type="ECO:0000259" key="5">
    <source>
        <dbReference type="SMART" id="SM00607"/>
    </source>
</evidence>
<keyword evidence="7" id="KW-1185">Reference proteome</keyword>
<dbReference type="SUPFAM" id="SSF50156">
    <property type="entry name" value="PDZ domain-like"/>
    <property type="match status" value="1"/>
</dbReference>
<evidence type="ECO:0000313" key="7">
    <source>
        <dbReference type="Proteomes" id="UP001324993"/>
    </source>
</evidence>
<dbReference type="InterPro" id="IPR041489">
    <property type="entry name" value="PDZ_6"/>
</dbReference>
<dbReference type="Proteomes" id="UP001324993">
    <property type="component" value="Chromosome"/>
</dbReference>
<dbReference type="Pfam" id="PF22633">
    <property type="entry name" value="F5_F8_type_C_2"/>
    <property type="match status" value="1"/>
</dbReference>
<protein>
    <submittedName>
        <fullName evidence="6">Chitobiase/beta-hexosaminidase C-terminal domain-containing protein</fullName>
    </submittedName>
</protein>
<dbReference type="PANTHER" id="PTHR36453">
    <property type="entry name" value="SECRETED PROTEIN-RELATED"/>
    <property type="match status" value="1"/>
</dbReference>
<evidence type="ECO:0000256" key="2">
    <source>
        <dbReference type="ARBA" id="ARBA00022837"/>
    </source>
</evidence>
<dbReference type="InterPro" id="IPR011050">
    <property type="entry name" value="Pectin_lyase_fold/virulence"/>
</dbReference>
<dbReference type="InterPro" id="IPR008979">
    <property type="entry name" value="Galactose-bd-like_sf"/>
</dbReference>
<evidence type="ECO:0000313" key="6">
    <source>
        <dbReference type="EMBL" id="WPJ95969.1"/>
    </source>
</evidence>
<keyword evidence="2" id="KW-0106">Calcium</keyword>